<dbReference type="Proteomes" id="UP000276133">
    <property type="component" value="Unassembled WGS sequence"/>
</dbReference>
<evidence type="ECO:0000313" key="5">
    <source>
        <dbReference type="EMBL" id="RMZ94950.1"/>
    </source>
</evidence>
<dbReference type="PANTHER" id="PTHR45640:SF26">
    <property type="entry name" value="RE23625P"/>
    <property type="match status" value="1"/>
</dbReference>
<dbReference type="GO" id="GO:0005737">
    <property type="term" value="C:cytoplasm"/>
    <property type="evidence" value="ECO:0007669"/>
    <property type="project" value="TreeGrafter"/>
</dbReference>
<feature type="domain" description="SHSP" evidence="4">
    <location>
        <begin position="31"/>
        <end position="140"/>
    </location>
</feature>
<comment type="similarity">
    <text evidence="1 2">Belongs to the small heat shock protein (HSP20) family.</text>
</comment>
<dbReference type="Gene3D" id="2.60.40.790">
    <property type="match status" value="1"/>
</dbReference>
<protein>
    <submittedName>
        <fullName evidence="5">Hsp30</fullName>
    </submittedName>
</protein>
<evidence type="ECO:0000256" key="3">
    <source>
        <dbReference type="SAM" id="MobiDB-lite"/>
    </source>
</evidence>
<dbReference type="PANTHER" id="PTHR45640">
    <property type="entry name" value="HEAT SHOCK PROTEIN HSP-12.2-RELATED"/>
    <property type="match status" value="1"/>
</dbReference>
<dbReference type="GO" id="GO:0009408">
    <property type="term" value="P:response to heat"/>
    <property type="evidence" value="ECO:0007669"/>
    <property type="project" value="TreeGrafter"/>
</dbReference>
<dbReference type="InterPro" id="IPR001436">
    <property type="entry name" value="Alpha-crystallin/sHSP_animal"/>
</dbReference>
<feature type="region of interest" description="Disordered" evidence="3">
    <location>
        <begin position="1"/>
        <end position="44"/>
    </location>
</feature>
<dbReference type="CDD" id="cd00298">
    <property type="entry name" value="ACD_sHsps_p23-like"/>
    <property type="match status" value="1"/>
</dbReference>
<dbReference type="SUPFAM" id="SSF49764">
    <property type="entry name" value="HSP20-like chaperones"/>
    <property type="match status" value="1"/>
</dbReference>
<organism evidence="5 6">
    <name type="scientific">Brachionus plicatilis</name>
    <name type="common">Marine rotifer</name>
    <name type="synonym">Brachionus muelleri</name>
    <dbReference type="NCBI Taxonomy" id="10195"/>
    <lineage>
        <taxon>Eukaryota</taxon>
        <taxon>Metazoa</taxon>
        <taxon>Spiralia</taxon>
        <taxon>Gnathifera</taxon>
        <taxon>Rotifera</taxon>
        <taxon>Eurotatoria</taxon>
        <taxon>Monogononta</taxon>
        <taxon>Pseudotrocha</taxon>
        <taxon>Ploima</taxon>
        <taxon>Brachionidae</taxon>
        <taxon>Brachionus</taxon>
    </lineage>
</organism>
<dbReference type="EMBL" id="REGN01012710">
    <property type="protein sequence ID" value="RMZ94950.1"/>
    <property type="molecule type" value="Genomic_DNA"/>
</dbReference>
<name>A0A3M7P842_BRAPC</name>
<dbReference type="InterPro" id="IPR008978">
    <property type="entry name" value="HSP20-like_chaperone"/>
</dbReference>
<dbReference type="GO" id="GO:0042026">
    <property type="term" value="P:protein refolding"/>
    <property type="evidence" value="ECO:0007669"/>
    <property type="project" value="TreeGrafter"/>
</dbReference>
<dbReference type="GO" id="GO:0005634">
    <property type="term" value="C:nucleus"/>
    <property type="evidence" value="ECO:0007669"/>
    <property type="project" value="TreeGrafter"/>
</dbReference>
<proteinExistence type="inferred from homology"/>
<sequence>MSVVKTTEEFSSRRKVRYGANSESKPLTPSTTNASLSPHKAYHGKDQDGQDAYFIEFNIGDFDFKEITIRTEGRRLIVTGKSKLAQSVEELSREFKRDFTLPANVDQYSIAAQLDEETRQLLLIGKIVPEPEKQSHTSTTSTEYASSTFSAVKIGSIKENHTGKSYEYEIFLGSDLKEGQTTIEITGYNTLIVRVIKNDWDRNGDFSYELKRQIKLPAGANPQNIEHGIDKRTATLLVKVPV</sequence>
<dbReference type="AlphaFoldDB" id="A0A3M7P842"/>
<dbReference type="OrthoDB" id="8946669at2759"/>
<evidence type="ECO:0000256" key="1">
    <source>
        <dbReference type="PROSITE-ProRule" id="PRU00285"/>
    </source>
</evidence>
<feature type="compositionally biased region" description="Basic and acidic residues" evidence="3">
    <location>
        <begin position="1"/>
        <end position="12"/>
    </location>
</feature>
<keyword evidence="6" id="KW-1185">Reference proteome</keyword>
<evidence type="ECO:0000256" key="2">
    <source>
        <dbReference type="RuleBase" id="RU003616"/>
    </source>
</evidence>
<dbReference type="Pfam" id="PF00011">
    <property type="entry name" value="HSP20"/>
    <property type="match status" value="1"/>
</dbReference>
<evidence type="ECO:0000313" key="6">
    <source>
        <dbReference type="Proteomes" id="UP000276133"/>
    </source>
</evidence>
<dbReference type="STRING" id="10195.A0A3M7P842"/>
<dbReference type="PROSITE" id="PS01031">
    <property type="entry name" value="SHSP"/>
    <property type="match status" value="1"/>
</dbReference>
<reference evidence="5 6" key="1">
    <citation type="journal article" date="2018" name="Sci. Rep.">
        <title>Genomic signatures of local adaptation to the degree of environmental predictability in rotifers.</title>
        <authorList>
            <person name="Franch-Gras L."/>
            <person name="Hahn C."/>
            <person name="Garcia-Roger E.M."/>
            <person name="Carmona M.J."/>
            <person name="Serra M."/>
            <person name="Gomez A."/>
        </authorList>
    </citation>
    <scope>NUCLEOTIDE SEQUENCE [LARGE SCALE GENOMIC DNA]</scope>
    <source>
        <strain evidence="5">HYR1</strain>
    </source>
</reference>
<evidence type="ECO:0000259" key="4">
    <source>
        <dbReference type="PROSITE" id="PS01031"/>
    </source>
</evidence>
<accession>A0A3M7P842</accession>
<gene>
    <name evidence="5" type="ORF">BpHYR1_022140</name>
</gene>
<feature type="non-terminal residue" evidence="5">
    <location>
        <position position="242"/>
    </location>
</feature>
<comment type="caution">
    <text evidence="5">The sequence shown here is derived from an EMBL/GenBank/DDBJ whole genome shotgun (WGS) entry which is preliminary data.</text>
</comment>
<dbReference type="InterPro" id="IPR002068">
    <property type="entry name" value="A-crystallin/Hsp20_dom"/>
</dbReference>
<dbReference type="GO" id="GO:0051082">
    <property type="term" value="F:unfolded protein binding"/>
    <property type="evidence" value="ECO:0007669"/>
    <property type="project" value="TreeGrafter"/>
</dbReference>
<feature type="compositionally biased region" description="Polar residues" evidence="3">
    <location>
        <begin position="21"/>
        <end position="36"/>
    </location>
</feature>